<dbReference type="InterPro" id="IPR018168">
    <property type="entry name" value="Ubi_Hdrlase_CS"/>
</dbReference>
<dbReference type="OrthoDB" id="9769565at2"/>
<protein>
    <submittedName>
        <fullName evidence="10">2-octaprenyl-6-methoxyphenyl hydroxylase</fullName>
    </submittedName>
</protein>
<dbReference type="PANTHER" id="PTHR43876:SF8">
    <property type="entry name" value="2-OCTAPRENYL-6-METHOXYPHENOL HYDROXYLASE"/>
    <property type="match status" value="1"/>
</dbReference>
<dbReference type="NCBIfam" id="TIGR01984">
    <property type="entry name" value="UbiH"/>
    <property type="match status" value="1"/>
</dbReference>
<sequence length="405" mass="44692">MSSSQQDNATTDYDIAIIGGAMVGSVLALGLVQLTERKLKIALIEAVAPSDEHPGFDARSIALAHHTIKSLKEIGVWSNIENLGTPINHIHISDRGNFGMTQLNAGELNVDYMGQVVELAQVGQQLYKALQQSAVNLFCPNSITELTATPEHHKLTLNSGQQITAKLVVAADGVNSVVRQQLKLEQQVIDFNQSAIIANIACEQEHQNRAWERFTNTGPLALLPMRPENQQNRLSLVWALSPETTNEWMSLPKSEFLSKLQHAFGFRAGQFIDLGERFSYPLKLSYMPRPIHHRCVFVGNAAQTLHPIAGQGFNLGMRDILALIKVISRQSNGADVGSSSVTHGYLKLREQDRSNTINRIEFLVRGFSNDLWPMAITRNLSLRLLSYLPPLKAPIAKAAMGYTTA</sequence>
<dbReference type="InterPro" id="IPR002938">
    <property type="entry name" value="FAD-bd"/>
</dbReference>
<evidence type="ECO:0000256" key="4">
    <source>
        <dbReference type="ARBA" id="ARBA00022630"/>
    </source>
</evidence>
<dbReference type="InterPro" id="IPR051205">
    <property type="entry name" value="UbiH/COQ6_monooxygenase"/>
</dbReference>
<evidence type="ECO:0000313" key="11">
    <source>
        <dbReference type="Proteomes" id="UP000281474"/>
    </source>
</evidence>
<evidence type="ECO:0000256" key="7">
    <source>
        <dbReference type="ARBA" id="ARBA00023033"/>
    </source>
</evidence>
<keyword evidence="6" id="KW-0560">Oxidoreductase</keyword>
<feature type="transmembrane region" description="Helical" evidence="8">
    <location>
        <begin position="15"/>
        <end position="34"/>
    </location>
</feature>
<organism evidence="10 11">
    <name type="scientific">Parashewanella curva</name>
    <dbReference type="NCBI Taxonomy" id="2338552"/>
    <lineage>
        <taxon>Bacteria</taxon>
        <taxon>Pseudomonadati</taxon>
        <taxon>Pseudomonadota</taxon>
        <taxon>Gammaproteobacteria</taxon>
        <taxon>Alteromonadales</taxon>
        <taxon>Shewanellaceae</taxon>
        <taxon>Parashewanella</taxon>
    </lineage>
</organism>
<dbReference type="AlphaFoldDB" id="A0A3L8PU81"/>
<dbReference type="UniPathway" id="UPA00232"/>
<dbReference type="Pfam" id="PF01494">
    <property type="entry name" value="FAD_binding_3"/>
    <property type="match status" value="1"/>
</dbReference>
<keyword evidence="4" id="KW-0285">Flavoprotein</keyword>
<evidence type="ECO:0000256" key="6">
    <source>
        <dbReference type="ARBA" id="ARBA00023002"/>
    </source>
</evidence>
<feature type="domain" description="FAD-binding" evidence="9">
    <location>
        <begin position="13"/>
        <end position="333"/>
    </location>
</feature>
<dbReference type="NCBIfam" id="NF004356">
    <property type="entry name" value="PRK05732.1"/>
    <property type="match status" value="1"/>
</dbReference>
<dbReference type="InterPro" id="IPR011295">
    <property type="entry name" value="UbiH"/>
</dbReference>
<name>A0A3L8PU81_9GAMM</name>
<dbReference type="Proteomes" id="UP000281474">
    <property type="component" value="Unassembled WGS sequence"/>
</dbReference>
<dbReference type="SUPFAM" id="SSF51905">
    <property type="entry name" value="FAD/NAD(P)-binding domain"/>
    <property type="match status" value="1"/>
</dbReference>
<keyword evidence="7" id="KW-0503">Monooxygenase</keyword>
<dbReference type="PROSITE" id="PS01304">
    <property type="entry name" value="UBIH"/>
    <property type="match status" value="1"/>
</dbReference>
<proteinExistence type="inferred from homology"/>
<comment type="similarity">
    <text evidence="3">Belongs to the UbiH/COQ6 family.</text>
</comment>
<keyword evidence="11" id="KW-1185">Reference proteome</keyword>
<dbReference type="GO" id="GO:0008681">
    <property type="term" value="F:2-octaprenyl-6-methoxyphenol hydroxylase activity"/>
    <property type="evidence" value="ECO:0007669"/>
    <property type="project" value="InterPro"/>
</dbReference>
<evidence type="ECO:0000313" key="10">
    <source>
        <dbReference type="EMBL" id="RLV58864.1"/>
    </source>
</evidence>
<dbReference type="InterPro" id="IPR010971">
    <property type="entry name" value="UbiH/COQ6"/>
</dbReference>
<dbReference type="EMBL" id="QZEI01000052">
    <property type="protein sequence ID" value="RLV58864.1"/>
    <property type="molecule type" value="Genomic_DNA"/>
</dbReference>
<dbReference type="GO" id="GO:0006744">
    <property type="term" value="P:ubiquinone biosynthetic process"/>
    <property type="evidence" value="ECO:0007669"/>
    <property type="project" value="UniProtKB-UniPathway"/>
</dbReference>
<dbReference type="RefSeq" id="WP_121839819.1">
    <property type="nucleotide sequence ID" value="NZ_ML014801.1"/>
</dbReference>
<keyword evidence="8" id="KW-0812">Transmembrane</keyword>
<evidence type="ECO:0000256" key="1">
    <source>
        <dbReference type="ARBA" id="ARBA00001974"/>
    </source>
</evidence>
<dbReference type="PANTHER" id="PTHR43876">
    <property type="entry name" value="UBIQUINONE BIOSYNTHESIS MONOOXYGENASE COQ6, MITOCHONDRIAL"/>
    <property type="match status" value="1"/>
</dbReference>
<evidence type="ECO:0000256" key="8">
    <source>
        <dbReference type="SAM" id="Phobius"/>
    </source>
</evidence>
<reference evidence="10 11" key="1">
    <citation type="submission" date="2018-09" db="EMBL/GenBank/DDBJ databases">
        <title>Phylogeny of the Shewanellaceae, and recommendation for two new genera, Pseudoshewanella and Parashewanella.</title>
        <authorList>
            <person name="Wang G."/>
        </authorList>
    </citation>
    <scope>NUCLEOTIDE SEQUENCE [LARGE SCALE GENOMIC DNA]</scope>
    <source>
        <strain evidence="10 11">C51</strain>
    </source>
</reference>
<comment type="cofactor">
    <cofactor evidence="1">
        <name>FAD</name>
        <dbReference type="ChEBI" id="CHEBI:57692"/>
    </cofactor>
</comment>
<evidence type="ECO:0000259" key="9">
    <source>
        <dbReference type="Pfam" id="PF01494"/>
    </source>
</evidence>
<comment type="caution">
    <text evidence="10">The sequence shown here is derived from an EMBL/GenBank/DDBJ whole genome shotgun (WGS) entry which is preliminary data.</text>
</comment>
<accession>A0A3L8PU81</accession>
<evidence type="ECO:0000256" key="2">
    <source>
        <dbReference type="ARBA" id="ARBA00004749"/>
    </source>
</evidence>
<dbReference type="Gene3D" id="3.50.50.60">
    <property type="entry name" value="FAD/NAD(P)-binding domain"/>
    <property type="match status" value="2"/>
</dbReference>
<gene>
    <name evidence="10" type="primary">ubiH</name>
    <name evidence="10" type="ORF">D5018_15030</name>
</gene>
<keyword evidence="5" id="KW-0274">FAD</keyword>
<evidence type="ECO:0000256" key="3">
    <source>
        <dbReference type="ARBA" id="ARBA00005349"/>
    </source>
</evidence>
<dbReference type="GO" id="GO:0071949">
    <property type="term" value="F:FAD binding"/>
    <property type="evidence" value="ECO:0007669"/>
    <property type="project" value="InterPro"/>
</dbReference>
<dbReference type="InterPro" id="IPR036188">
    <property type="entry name" value="FAD/NAD-bd_sf"/>
</dbReference>
<keyword evidence="8" id="KW-1133">Transmembrane helix</keyword>
<dbReference type="NCBIfam" id="TIGR01988">
    <property type="entry name" value="Ubi-OHases"/>
    <property type="match status" value="1"/>
</dbReference>
<keyword evidence="8" id="KW-0472">Membrane</keyword>
<dbReference type="PRINTS" id="PR00420">
    <property type="entry name" value="RNGMNOXGNASE"/>
</dbReference>
<evidence type="ECO:0000256" key="5">
    <source>
        <dbReference type="ARBA" id="ARBA00022827"/>
    </source>
</evidence>
<comment type="pathway">
    <text evidence="2">Cofactor biosynthesis; ubiquinone biosynthesis.</text>
</comment>